<evidence type="ECO:0000313" key="2">
    <source>
        <dbReference type="EMBL" id="KAJ4353483.1"/>
    </source>
</evidence>
<dbReference type="OrthoDB" id="10479189at2759"/>
<feature type="region of interest" description="Disordered" evidence="1">
    <location>
        <begin position="97"/>
        <end position="132"/>
    </location>
</feature>
<dbReference type="Proteomes" id="UP001140513">
    <property type="component" value="Unassembled WGS sequence"/>
</dbReference>
<accession>A0A9W9CBJ2</accession>
<comment type="caution">
    <text evidence="2">The sequence shown here is derived from an EMBL/GenBank/DDBJ whole genome shotgun (WGS) entry which is preliminary data.</text>
</comment>
<sequence>MGPANCAAGVQICGANCCTGPAAAFACENGACIPINGAPAPPASTSVTISTSVTAITLVTTSPAGKPTETPPPNTTVSVPVVAPSVTTINVTSWSTTAFPTGNQTTETGTGASHTHSANATETSGESKPTGAAGMLLPGSGLLGAAVAAALGAL</sequence>
<name>A0A9W9CBJ2_9PLEO</name>
<dbReference type="EMBL" id="JAPEUX010000004">
    <property type="protein sequence ID" value="KAJ4353483.1"/>
    <property type="molecule type" value="Genomic_DNA"/>
</dbReference>
<evidence type="ECO:0000313" key="3">
    <source>
        <dbReference type="Proteomes" id="UP001140513"/>
    </source>
</evidence>
<feature type="compositionally biased region" description="Polar residues" evidence="1">
    <location>
        <begin position="97"/>
        <end position="127"/>
    </location>
</feature>
<evidence type="ECO:0000256" key="1">
    <source>
        <dbReference type="SAM" id="MobiDB-lite"/>
    </source>
</evidence>
<dbReference type="RefSeq" id="XP_056071257.1">
    <property type="nucleotide sequence ID" value="XM_056213990.1"/>
</dbReference>
<proteinExistence type="predicted"/>
<keyword evidence="3" id="KW-1185">Reference proteome</keyword>
<dbReference type="GeneID" id="80908743"/>
<organism evidence="2 3">
    <name type="scientific">Didymosphaeria variabile</name>
    <dbReference type="NCBI Taxonomy" id="1932322"/>
    <lineage>
        <taxon>Eukaryota</taxon>
        <taxon>Fungi</taxon>
        <taxon>Dikarya</taxon>
        <taxon>Ascomycota</taxon>
        <taxon>Pezizomycotina</taxon>
        <taxon>Dothideomycetes</taxon>
        <taxon>Pleosporomycetidae</taxon>
        <taxon>Pleosporales</taxon>
        <taxon>Massarineae</taxon>
        <taxon>Didymosphaeriaceae</taxon>
        <taxon>Didymosphaeria</taxon>
    </lineage>
</organism>
<gene>
    <name evidence="2" type="ORF">N0V89_005213</name>
</gene>
<reference evidence="2" key="1">
    <citation type="submission" date="2022-10" db="EMBL/GenBank/DDBJ databases">
        <title>Tapping the CABI collections for fungal endophytes: first genome assemblies for Collariella, Neodidymelliopsis, Ascochyta clinopodiicola, Didymella pomorum, Didymosphaeria variabile, Neocosmospora piperis and Neocucurbitaria cava.</title>
        <authorList>
            <person name="Hill R."/>
        </authorList>
    </citation>
    <scope>NUCLEOTIDE SEQUENCE</scope>
    <source>
        <strain evidence="2">IMI 356815</strain>
    </source>
</reference>
<dbReference type="AlphaFoldDB" id="A0A9W9CBJ2"/>
<protein>
    <submittedName>
        <fullName evidence="2">Uncharacterized protein</fullName>
    </submittedName>
</protein>